<evidence type="ECO:0000313" key="10">
    <source>
        <dbReference type="Proteomes" id="UP000318199"/>
    </source>
</evidence>
<dbReference type="PROSITE" id="PS01287">
    <property type="entry name" value="RTC"/>
    <property type="match status" value="1"/>
</dbReference>
<feature type="domain" description="RNA 3'-terminal phosphate cyclase" evidence="7">
    <location>
        <begin position="11"/>
        <end position="333"/>
    </location>
</feature>
<dbReference type="Proteomes" id="UP000318199">
    <property type="component" value="Unassembled WGS sequence"/>
</dbReference>
<dbReference type="PIRSF" id="PIRSF005378">
    <property type="entry name" value="RNA3'_term_phos_cycl_euk"/>
    <property type="match status" value="1"/>
</dbReference>
<comment type="subcellular location">
    <subcellularLocation>
        <location evidence="5">Cytoplasm</location>
    </subcellularLocation>
</comment>
<evidence type="ECO:0000256" key="5">
    <source>
        <dbReference type="HAMAP-Rule" id="MF_00200"/>
    </source>
</evidence>
<dbReference type="NCBIfam" id="NF003246">
    <property type="entry name" value="PRK04204.1-2"/>
    <property type="match status" value="1"/>
</dbReference>
<feature type="domain" description="RNA 3'-terminal phosphate cyclase insert" evidence="8">
    <location>
        <begin position="184"/>
        <end position="272"/>
    </location>
</feature>
<dbReference type="EC" id="6.5.1.4" evidence="5 6"/>
<evidence type="ECO:0000256" key="2">
    <source>
        <dbReference type="ARBA" id="ARBA00022598"/>
    </source>
</evidence>
<dbReference type="GO" id="GO:0006396">
    <property type="term" value="P:RNA processing"/>
    <property type="evidence" value="ECO:0007669"/>
    <property type="project" value="UniProtKB-UniRule"/>
</dbReference>
<evidence type="ECO:0000256" key="6">
    <source>
        <dbReference type="NCBIfam" id="TIGR03399"/>
    </source>
</evidence>
<dbReference type="Pfam" id="PF05189">
    <property type="entry name" value="RTC_insert"/>
    <property type="match status" value="1"/>
</dbReference>
<dbReference type="GO" id="GO:0005737">
    <property type="term" value="C:cytoplasm"/>
    <property type="evidence" value="ECO:0007669"/>
    <property type="project" value="UniProtKB-SubCell"/>
</dbReference>
<comment type="similarity">
    <text evidence="1 5">Belongs to the RNA 3'-terminal cyclase family. Type 1 subfamily.</text>
</comment>
<protein>
    <recommendedName>
        <fullName evidence="5 6">RNA 3'-terminal phosphate cyclase</fullName>
        <shortName evidence="5">RNA cyclase</shortName>
        <shortName evidence="5">RNA-3'-phosphate cyclase</shortName>
        <ecNumber evidence="5 6">6.5.1.4</ecNumber>
    </recommendedName>
</protein>
<dbReference type="PANTHER" id="PTHR11096">
    <property type="entry name" value="RNA 3' TERMINAL PHOSPHATE CYCLASE"/>
    <property type="match status" value="1"/>
</dbReference>
<keyword evidence="3 5" id="KW-0547">Nucleotide-binding</keyword>
<dbReference type="SUPFAM" id="SSF55205">
    <property type="entry name" value="EPT/RTPC-like"/>
    <property type="match status" value="1"/>
</dbReference>
<comment type="caution">
    <text evidence="9">The sequence shown here is derived from an EMBL/GenBank/DDBJ whole genome shotgun (WGS) entry which is preliminary data.</text>
</comment>
<dbReference type="InterPro" id="IPR037136">
    <property type="entry name" value="RNA3'_phos_cyclase_dom_sf"/>
</dbReference>
<dbReference type="NCBIfam" id="NF003247">
    <property type="entry name" value="PRK04204.1-3"/>
    <property type="match status" value="1"/>
</dbReference>
<dbReference type="SUPFAM" id="SSF52913">
    <property type="entry name" value="RNA 3'-terminal phosphate cyclase, RPTC, insert domain"/>
    <property type="match status" value="1"/>
</dbReference>
<dbReference type="InterPro" id="IPR023797">
    <property type="entry name" value="RNA3'_phos_cyclase_dom"/>
</dbReference>
<reference evidence="9 10" key="1">
    <citation type="submission" date="2019-07" db="EMBL/GenBank/DDBJ databases">
        <title>Caenimonas sedimenti sp. nov., isolated from activated sludge.</title>
        <authorList>
            <person name="Xu J."/>
        </authorList>
    </citation>
    <scope>NUCLEOTIDE SEQUENCE [LARGE SCALE GENOMIC DNA]</scope>
    <source>
        <strain evidence="9 10">HX-9-20</strain>
    </source>
</reference>
<name>A0A562ZDV9_9BURK</name>
<dbReference type="AlphaFoldDB" id="A0A562ZDV9"/>
<sequence length="354" mass="37001">MNPIQIDGSTGEGGGQILRSALALSMCTGQPIAVTRIRAKRPKPGLMRQHLTCVSAAAAVSGAKVEGAEPGSQDLVFAPGPVRAGSYSFNVGTAGSCTLVLQTVLPALMLAPEPSHVSLGGGTHNPMAPPFHFLERCFAPLLQRLGVELGLELRRHGFYPAGGGEIEAHIRPAAGGLAPFDVLERGPAVESYAECLLAAVPHAVAERELSTLGRLLGWQAEQLRTKGLPQHEGPGNALMATLAHEHVTEVATSFGEKRIGAEQVAKALVREVKAYQSSEGALGPHLADQWMLPLALAVSAKGEGASFTCTELTEHATTNIGVIEQFLPVKFAVERGGSACRVTCARLTSPRSAP</sequence>
<dbReference type="GO" id="GO:0003963">
    <property type="term" value="F:RNA-3'-phosphate cyclase activity"/>
    <property type="evidence" value="ECO:0007669"/>
    <property type="project" value="UniProtKB-UniRule"/>
</dbReference>
<dbReference type="Gene3D" id="3.65.10.20">
    <property type="entry name" value="RNA 3'-terminal phosphate cyclase domain"/>
    <property type="match status" value="1"/>
</dbReference>
<evidence type="ECO:0000259" key="8">
    <source>
        <dbReference type="Pfam" id="PF05189"/>
    </source>
</evidence>
<evidence type="ECO:0000259" key="7">
    <source>
        <dbReference type="Pfam" id="PF01137"/>
    </source>
</evidence>
<evidence type="ECO:0000313" key="9">
    <source>
        <dbReference type="EMBL" id="TWO64913.1"/>
    </source>
</evidence>
<dbReference type="NCBIfam" id="TIGR03399">
    <property type="entry name" value="RNA_3prim_cycl"/>
    <property type="match status" value="1"/>
</dbReference>
<dbReference type="GO" id="GO:0005524">
    <property type="term" value="F:ATP binding"/>
    <property type="evidence" value="ECO:0007669"/>
    <property type="project" value="UniProtKB-KW"/>
</dbReference>
<feature type="active site" description="Tele-AMP-histidine intermediate" evidence="5">
    <location>
        <position position="315"/>
    </location>
</feature>
<dbReference type="InterPro" id="IPR013791">
    <property type="entry name" value="RNA3'-term_phos_cycl_insert"/>
</dbReference>
<dbReference type="EMBL" id="VOBQ01000030">
    <property type="protein sequence ID" value="TWO64913.1"/>
    <property type="molecule type" value="Genomic_DNA"/>
</dbReference>
<dbReference type="Gene3D" id="3.30.360.20">
    <property type="entry name" value="RNA 3'-terminal phosphate cyclase, insert domain"/>
    <property type="match status" value="1"/>
</dbReference>
<keyword evidence="5" id="KW-0067">ATP-binding</keyword>
<comment type="function">
    <text evidence="5">Catalyzes the conversion of 3'-phosphate to a 2',3'-cyclic phosphodiester at the end of RNA. The mechanism of action of the enzyme occurs in 3 steps: (A) adenylation of the enzyme by ATP; (B) transfer of adenylate to an RNA-N3'P to produce RNA-N3'PP5'A; (C) and attack of the adjacent 2'-hydroxyl on the 3'-phosphorus in the diester linkage to produce the cyclic end product. The biological role of this enzyme is unknown but it is likely to function in some aspects of cellular RNA processing.</text>
</comment>
<keyword evidence="2 5" id="KW-0436">Ligase</keyword>
<feature type="binding site" evidence="5">
    <location>
        <begin position="285"/>
        <end position="289"/>
    </location>
    <ligand>
        <name>ATP</name>
        <dbReference type="ChEBI" id="CHEBI:30616"/>
    </ligand>
</feature>
<dbReference type="RefSeq" id="WP_145897193.1">
    <property type="nucleotide sequence ID" value="NZ_VOBQ01000030.1"/>
</dbReference>
<dbReference type="InterPro" id="IPR036553">
    <property type="entry name" value="RPTC_insert"/>
</dbReference>
<keyword evidence="10" id="KW-1185">Reference proteome</keyword>
<gene>
    <name evidence="5" type="primary">rtcA</name>
    <name evidence="9" type="ORF">FN976_27815</name>
</gene>
<dbReference type="HAMAP" id="MF_00200">
    <property type="entry name" value="RTC"/>
    <property type="match status" value="1"/>
</dbReference>
<dbReference type="InterPro" id="IPR000228">
    <property type="entry name" value="RNA3'_term_phos_cyc"/>
</dbReference>
<accession>A0A562ZDV9</accession>
<keyword evidence="5" id="KW-0963">Cytoplasm</keyword>
<evidence type="ECO:0000256" key="3">
    <source>
        <dbReference type="ARBA" id="ARBA00022741"/>
    </source>
</evidence>
<dbReference type="InterPro" id="IPR020719">
    <property type="entry name" value="RNA3'_term_phos_cycl-like_CS"/>
</dbReference>
<feature type="binding site" evidence="5">
    <location>
        <position position="102"/>
    </location>
    <ligand>
        <name>ATP</name>
        <dbReference type="ChEBI" id="CHEBI:30616"/>
    </ligand>
</feature>
<proteinExistence type="inferred from homology"/>
<dbReference type="InterPro" id="IPR013792">
    <property type="entry name" value="RNA3'P_cycl/enolpyr_Trfase_a/b"/>
</dbReference>
<dbReference type="InterPro" id="IPR017770">
    <property type="entry name" value="RNA3'_term_phos_cyc_type_1"/>
</dbReference>
<dbReference type="PANTHER" id="PTHR11096:SF0">
    <property type="entry name" value="RNA 3'-TERMINAL PHOSPHATE CYCLASE"/>
    <property type="match status" value="1"/>
</dbReference>
<evidence type="ECO:0000256" key="1">
    <source>
        <dbReference type="ARBA" id="ARBA00009206"/>
    </source>
</evidence>
<dbReference type="Pfam" id="PF01137">
    <property type="entry name" value="RTC"/>
    <property type="match status" value="1"/>
</dbReference>
<dbReference type="OrthoDB" id="9789235at2"/>
<comment type="catalytic activity">
    <reaction evidence="4 5">
        <text>a 3'-end 3'-phospho-ribonucleotide-RNA + ATP = a 3'-end 2',3'-cyclophospho-ribonucleotide-RNA + AMP + diphosphate</text>
        <dbReference type="Rhea" id="RHEA:23976"/>
        <dbReference type="Rhea" id="RHEA-COMP:10463"/>
        <dbReference type="Rhea" id="RHEA-COMP:10464"/>
        <dbReference type="ChEBI" id="CHEBI:30616"/>
        <dbReference type="ChEBI" id="CHEBI:33019"/>
        <dbReference type="ChEBI" id="CHEBI:83062"/>
        <dbReference type="ChEBI" id="CHEBI:83064"/>
        <dbReference type="ChEBI" id="CHEBI:456215"/>
        <dbReference type="EC" id="6.5.1.4"/>
    </reaction>
</comment>
<evidence type="ECO:0000256" key="4">
    <source>
        <dbReference type="ARBA" id="ARBA00024481"/>
    </source>
</evidence>
<organism evidence="9 10">
    <name type="scientific">Caenimonas sedimenti</name>
    <dbReference type="NCBI Taxonomy" id="2596921"/>
    <lineage>
        <taxon>Bacteria</taxon>
        <taxon>Pseudomonadati</taxon>
        <taxon>Pseudomonadota</taxon>
        <taxon>Betaproteobacteria</taxon>
        <taxon>Burkholderiales</taxon>
        <taxon>Comamonadaceae</taxon>
        <taxon>Caenimonas</taxon>
    </lineage>
</organism>